<dbReference type="OrthoDB" id="6252103at2759"/>
<dbReference type="InterPro" id="IPR001680">
    <property type="entry name" value="WD40_rpt"/>
</dbReference>
<dbReference type="STRING" id="64571.A0A1Y2H3F8"/>
<protein>
    <submittedName>
        <fullName evidence="5">WD40-repeat-containing domain protein</fullName>
    </submittedName>
</protein>
<feature type="compositionally biased region" description="Basic and acidic residues" evidence="2">
    <location>
        <begin position="904"/>
        <end position="923"/>
    </location>
</feature>
<dbReference type="InterPro" id="IPR056162">
    <property type="entry name" value="WD40_MABP1-WDR62_2nd"/>
</dbReference>
<dbReference type="Gene3D" id="2.130.10.10">
    <property type="entry name" value="YVTN repeat-like/Quinoprotein amine dehydrogenase"/>
    <property type="match status" value="4"/>
</dbReference>
<feature type="compositionally biased region" description="Basic and acidic residues" evidence="2">
    <location>
        <begin position="1037"/>
        <end position="1050"/>
    </location>
</feature>
<feature type="domain" description="MABP1/WDR62 second WD40" evidence="4">
    <location>
        <begin position="460"/>
        <end position="820"/>
    </location>
</feature>
<feature type="compositionally biased region" description="Low complexity" evidence="2">
    <location>
        <begin position="142"/>
        <end position="161"/>
    </location>
</feature>
<feature type="compositionally biased region" description="Basic and acidic residues" evidence="2">
    <location>
        <begin position="1273"/>
        <end position="1286"/>
    </location>
</feature>
<accession>A0A1Y2H3F8</accession>
<evidence type="ECO:0000256" key="2">
    <source>
        <dbReference type="SAM" id="MobiDB-lite"/>
    </source>
</evidence>
<feature type="compositionally biased region" description="Polar residues" evidence="2">
    <location>
        <begin position="7"/>
        <end position="20"/>
    </location>
</feature>
<feature type="region of interest" description="Disordered" evidence="2">
    <location>
        <begin position="1329"/>
        <end position="1364"/>
    </location>
</feature>
<comment type="caution">
    <text evidence="5">The sequence shown here is derived from an EMBL/GenBank/DDBJ whole genome shotgun (WGS) entry which is preliminary data.</text>
</comment>
<feature type="region of interest" description="Disordered" evidence="2">
    <location>
        <begin position="94"/>
        <end position="123"/>
    </location>
</feature>
<dbReference type="PANTHER" id="PTHR45589">
    <property type="entry name" value="WD REPEAT DOMAIN 62, ISOFORM G"/>
    <property type="match status" value="1"/>
</dbReference>
<feature type="compositionally biased region" description="Basic and acidic residues" evidence="2">
    <location>
        <begin position="1354"/>
        <end position="1364"/>
    </location>
</feature>
<organism evidence="5 6">
    <name type="scientific">Lobosporangium transversale</name>
    <dbReference type="NCBI Taxonomy" id="64571"/>
    <lineage>
        <taxon>Eukaryota</taxon>
        <taxon>Fungi</taxon>
        <taxon>Fungi incertae sedis</taxon>
        <taxon>Mucoromycota</taxon>
        <taxon>Mortierellomycotina</taxon>
        <taxon>Mortierellomycetes</taxon>
        <taxon>Mortierellales</taxon>
        <taxon>Mortierellaceae</taxon>
        <taxon>Lobosporangium</taxon>
    </lineage>
</organism>
<feature type="compositionally biased region" description="Polar residues" evidence="2">
    <location>
        <begin position="1108"/>
        <end position="1118"/>
    </location>
</feature>
<evidence type="ECO:0000256" key="1">
    <source>
        <dbReference type="PROSITE-ProRule" id="PRU00221"/>
    </source>
</evidence>
<dbReference type="SMART" id="SM00320">
    <property type="entry name" value="WD40"/>
    <property type="match status" value="11"/>
</dbReference>
<gene>
    <name evidence="5" type="ORF">BCR41DRAFT_418162</name>
</gene>
<feature type="compositionally biased region" description="Polar residues" evidence="2">
    <location>
        <begin position="1005"/>
        <end position="1020"/>
    </location>
</feature>
<dbReference type="RefSeq" id="XP_021886771.1">
    <property type="nucleotide sequence ID" value="XM_022029591.1"/>
</dbReference>
<feature type="compositionally biased region" description="Polar residues" evidence="2">
    <location>
        <begin position="972"/>
        <end position="983"/>
    </location>
</feature>
<evidence type="ECO:0000259" key="3">
    <source>
        <dbReference type="Pfam" id="PF08662"/>
    </source>
</evidence>
<evidence type="ECO:0000259" key="4">
    <source>
        <dbReference type="Pfam" id="PF24782"/>
    </source>
</evidence>
<feature type="region of interest" description="Disordered" evidence="2">
    <location>
        <begin position="1248"/>
        <end position="1314"/>
    </location>
</feature>
<feature type="domain" description="Translation initiation factor beta propellor-like" evidence="3">
    <location>
        <begin position="153"/>
        <end position="267"/>
    </location>
</feature>
<feature type="compositionally biased region" description="Low complexity" evidence="2">
    <location>
        <begin position="1094"/>
        <end position="1106"/>
    </location>
</feature>
<dbReference type="PROSITE" id="PS50294">
    <property type="entry name" value="WD_REPEATS_REGION"/>
    <property type="match status" value="1"/>
</dbReference>
<dbReference type="PANTHER" id="PTHR45589:SF1">
    <property type="entry name" value="WD REPEAT DOMAIN 62, ISOFORM G"/>
    <property type="match status" value="1"/>
</dbReference>
<keyword evidence="1" id="KW-0853">WD repeat</keyword>
<feature type="compositionally biased region" description="Basic and acidic residues" evidence="2">
    <location>
        <begin position="1299"/>
        <end position="1314"/>
    </location>
</feature>
<keyword evidence="6" id="KW-1185">Reference proteome</keyword>
<dbReference type="Proteomes" id="UP000193648">
    <property type="component" value="Unassembled WGS sequence"/>
</dbReference>
<feature type="repeat" description="WD" evidence="1">
    <location>
        <begin position="787"/>
        <end position="821"/>
    </location>
</feature>
<reference evidence="5 6" key="1">
    <citation type="submission" date="2016-07" db="EMBL/GenBank/DDBJ databases">
        <title>Pervasive Adenine N6-methylation of Active Genes in Fungi.</title>
        <authorList>
            <consortium name="DOE Joint Genome Institute"/>
            <person name="Mondo S.J."/>
            <person name="Dannebaum R.O."/>
            <person name="Kuo R.C."/>
            <person name="Labutti K."/>
            <person name="Haridas S."/>
            <person name="Kuo A."/>
            <person name="Salamov A."/>
            <person name="Ahrendt S.R."/>
            <person name="Lipzen A."/>
            <person name="Sullivan W."/>
            <person name="Andreopoulos W.B."/>
            <person name="Clum A."/>
            <person name="Lindquist E."/>
            <person name="Daum C."/>
            <person name="Ramamoorthy G.K."/>
            <person name="Gryganskyi A."/>
            <person name="Culley D."/>
            <person name="Magnuson J.K."/>
            <person name="James T.Y."/>
            <person name="O'Malley M.A."/>
            <person name="Stajich J.E."/>
            <person name="Spatafora J.W."/>
            <person name="Visel A."/>
            <person name="Grigoriev I.V."/>
        </authorList>
    </citation>
    <scope>NUCLEOTIDE SEQUENCE [LARGE SCALE GENOMIC DNA]</scope>
    <source>
        <strain evidence="5 6">NRRL 3116</strain>
    </source>
</reference>
<feature type="compositionally biased region" description="Polar residues" evidence="2">
    <location>
        <begin position="1287"/>
        <end position="1297"/>
    </location>
</feature>
<evidence type="ECO:0000313" key="6">
    <source>
        <dbReference type="Proteomes" id="UP000193648"/>
    </source>
</evidence>
<dbReference type="GeneID" id="33571434"/>
<sequence>MLRATRKPSSNYTASESNGVSGPAPTSPAMRRKRKETECLIKLERVLGLTTNKPMILSVNPTHDLVAYAAGCVVVLYNHKLNKQVGLLCTSTLKKQSSSGDSGAGNGSKSPRTTPSSNGIQWMNNSMAGANINPLAGLMPMSSSDGTGPSGNSNSTKNNKPKPISCLSFSSDGQYLAVGETGHQPRILIWDVISQALVGELQGHKFGVQAVQFAPTSRYLVSLGFQHDGYIHVWNWRTSSQIASNRVTTRVSALAFSPDGSFFVTAGLRHVKFWYLNIGSNKRGGLSGSMPNTQVLDGRSGILGELRHGNFVDVVCSRDSKYTYAITANGILCLFSEGRALEKWIDLHIRGAYSLNLDEKAIICSCSDGIIRLFEPETLEYIGTLPKPSPVGTFAGNMETNQQVDDIANPVYPDVLASQYDASSGTLICICSDRSLYVWDIHDYSNPVVSKSHIFHSDCVWGAEVLPSPPDDGAATNPFPADTFLTYSADGSIKFWNLDDSMSSFPPLSEQKEKDQISSHPSKEVLRVLYVDRECQAWIQVPEIQDGMEPGYNVVPLECGIRTIRISSDGRYLASGDKGGNLRVHDLLTLEQVTYQEAHDTEILTIDFTDPTLKDAPFLLATAGRDRLLHVFDIRNDYALLQTLDDHSSSITCIRFTADGSRMMSCGADKSIVFRNCQKIEDGLSFQPYHQAPGRATFYDMGMHDATQTISVVAGDRRFNVFSLETGKPIRSFKADAKGDDMTAGMAEVCSMTHICLDPTGTIAAASGSDKSIRIYDLLHGTCLAHMVCHSELVTSLKFMSNYERIISTSADGCVLVWRVSKEVVKRITSRIQENITLPSYMQTKTAEKLLARNTSTNHSSRPQRAKKLSNRLSTYASDHFVSSRRGSTTSLASEDCEVQPDESSERVTHNVTKDSQRDDTSKESFSPVTAASVRRASGPRARVTASISKTTTSRSRHSSSSQPSVAPSRSGTLQEQSTSNKSVAKEKTALPPSSRKSPGLNPLSLHSISPRPNKSTLLVPSNPRPRATSLTVPTEKTLKMDGVKAKDMPSSRQVLSDYTQEDPPTAPGEDDDSLLSDDTQSGIEDKPTRHSSKSLLKSALSLKPSEGTLSDPAQMSEDTTDGTEDHEMAMAATTEGSENEPADESGASEEPDRDDDDADDSVSDTGSDNEILSPRERRNIGLSCDTTSFGEGEFMKDSPASGGSYQVTSPNGRMTSMRPNTLTRSSLSTRFLAAHAASVMMGLVQSAREEKLSAGSKDDPRENAAISTPTPEDPHGHLDHSKKQGDLSNSDKNSASAPKKESDALDRPLEERLNLQSLNMAALKWKQRSLGNRDGQENDNTRPLSLSIVRPGLKSEDYSKEVERTRQRLLELGYLPTQGGTQQTGSSVALASSKENLKTSDNGTQDDKPTYNLDSANSEAHLSSPHTPKQAPPLRSIGILASPALVTSPEGMDQEIMAESLDKAIKSQFESNESVESKEDMVSGTQQKDILQRHQKDDENYNNEQDLRGALERISSLISHHAVVTATISAKQQDHVDEGEGMTTAERSERIHKSKQWMLQTREGLLNLVGEVQGHLWALERSGSEN</sequence>
<name>A0A1Y2H3F8_9FUNG</name>
<feature type="compositionally biased region" description="Polar residues" evidence="2">
    <location>
        <begin position="1202"/>
        <end position="1221"/>
    </location>
</feature>
<proteinExistence type="predicted"/>
<feature type="region of interest" description="Disordered" evidence="2">
    <location>
        <begin position="880"/>
        <end position="1221"/>
    </location>
</feature>
<dbReference type="SUPFAM" id="SSF50978">
    <property type="entry name" value="WD40 repeat-like"/>
    <property type="match status" value="2"/>
</dbReference>
<dbReference type="InParanoid" id="A0A1Y2H3F8"/>
<dbReference type="InterPro" id="IPR015943">
    <property type="entry name" value="WD40/YVTN_repeat-like_dom_sf"/>
</dbReference>
<feature type="region of interest" description="Disordered" evidence="2">
    <location>
        <begin position="1396"/>
        <end position="1435"/>
    </location>
</feature>
<dbReference type="Pfam" id="PF24782">
    <property type="entry name" value="WD40_MABP1-WDR62_2nd"/>
    <property type="match status" value="1"/>
</dbReference>
<feature type="compositionally biased region" description="Basic and acidic residues" evidence="2">
    <location>
        <begin position="1248"/>
        <end position="1263"/>
    </location>
</feature>
<feature type="compositionally biased region" description="Polar residues" evidence="2">
    <location>
        <begin position="1413"/>
        <end position="1428"/>
    </location>
</feature>
<feature type="region of interest" description="Disordered" evidence="2">
    <location>
        <begin position="1"/>
        <end position="34"/>
    </location>
</feature>
<dbReference type="InterPro" id="IPR052779">
    <property type="entry name" value="WDR62"/>
</dbReference>
<feature type="region of interest" description="Disordered" evidence="2">
    <location>
        <begin position="138"/>
        <end position="161"/>
    </location>
</feature>
<dbReference type="InterPro" id="IPR013979">
    <property type="entry name" value="TIF_beta_prop-like"/>
</dbReference>
<dbReference type="Pfam" id="PF08662">
    <property type="entry name" value="eIF2A"/>
    <property type="match status" value="1"/>
</dbReference>
<dbReference type="PROSITE" id="PS50082">
    <property type="entry name" value="WD_REPEATS_2"/>
    <property type="match status" value="1"/>
</dbReference>
<dbReference type="InterPro" id="IPR036322">
    <property type="entry name" value="WD40_repeat_dom_sf"/>
</dbReference>
<feature type="compositionally biased region" description="Acidic residues" evidence="2">
    <location>
        <begin position="1138"/>
        <end position="1163"/>
    </location>
</feature>
<dbReference type="EMBL" id="MCFF01000001">
    <property type="protein sequence ID" value="ORZ29098.1"/>
    <property type="molecule type" value="Genomic_DNA"/>
</dbReference>
<feature type="compositionally biased region" description="Low complexity" evidence="2">
    <location>
        <begin position="947"/>
        <end position="971"/>
    </location>
</feature>
<evidence type="ECO:0000313" key="5">
    <source>
        <dbReference type="EMBL" id="ORZ29098.1"/>
    </source>
</evidence>
<feature type="compositionally biased region" description="Polar residues" evidence="2">
    <location>
        <begin position="111"/>
        <end position="123"/>
    </location>
</feature>